<sequence length="1021" mass="107678">MDQDLNNIDVATIPNDAVGQLGDCIVKDPGLGSKVTELIAIVANQQTMIEGLIDQASDERRVTTKCRDKFKTMSTRIKESEDEYGVFRKNLQSEIVERERRHNTQQDALDALRQEMGRKLAAKDAEITALKSKTIKTLAAQIKESDKEYKVFRGNLFAELVERDQHHQDLLKEFVSLKQTTTQQLTEYQSEVTDLKSALWSEMAARMALDAKIFEMKFAQSLKDEEPTPTVEGKVKSPSPRGNEKENVPSRGSPTLTGNSSASNTPANKKMTIKPTKTLSPSNGQARKYVSVVNSNRFTKNTENPQRPTRISRIGTTKNSQNPQGPVPVSNRFKKITENPQGPASTIVSNRFTKNTENTQGPPRVSRIGTTVSIKNGQTASSIPGARKSLLPSISKAPANTVSANATMKALPDYAAAVKTSAPTSGARKSLLPPGLKALTKTFIVKKIIPADKNGQIASSIPGARKSLLPPVPKASAKIIGAKNGQTPAPATSARQSVLPTVPKKLSKAVKDVKNPASTSVTEVIASAATTSVTVQPTGSSKRPADATDGLTASSSLEALDAAMAQFEDASLSSERAIVGVLVSAPSTAPSGLASSSSLEALDMAMAKFEGGSLFAEQASFSLAPSPQVGIANGNVAHEFAPLSSAELASGTGVHTVTGAVSSKRLSKGKAKALPNPNLTSSSSLEAFDAAIAQLRDLNLKSQRALDNSTSRTIAVTSDVAPVPAVRVASGSRQRQDSAFLTVPSRQSFKGKAKALPTPSMTSSSSLEALDMAMAKFKGDSLLAEQAPFSLEPYLAADIADDNVDSDFAPLTAEELASGTGPRLVTGAASSKRSSKGKAKALPTFTSDNIPIPAAQVASGSGHRSNSEYLTVPSRRSFKSKAKAIPTPGLTASSSLEALDITMAEFKGDSLLAEQAPFNLAPYPEADIADGDVDPDFAPLTAAELVSGSRLRPVTGTVLSRRAAKGKAKALTCFISSSSPQVLDTVMAQINGDIIKTVRTPVHMVPHIVVDTSYLALAIGC</sequence>
<comment type="caution">
    <text evidence="1">The sequence shown here is derived from an EMBL/GenBank/DDBJ whole genome shotgun (WGS) entry which is preliminary data.</text>
</comment>
<name>A0ACB8A261_9AGAM</name>
<evidence type="ECO:0000313" key="1">
    <source>
        <dbReference type="EMBL" id="KAH7907425.1"/>
    </source>
</evidence>
<keyword evidence="2" id="KW-1185">Reference proteome</keyword>
<organism evidence="1 2">
    <name type="scientific">Hygrophoropsis aurantiaca</name>
    <dbReference type="NCBI Taxonomy" id="72124"/>
    <lineage>
        <taxon>Eukaryota</taxon>
        <taxon>Fungi</taxon>
        <taxon>Dikarya</taxon>
        <taxon>Basidiomycota</taxon>
        <taxon>Agaricomycotina</taxon>
        <taxon>Agaricomycetes</taxon>
        <taxon>Agaricomycetidae</taxon>
        <taxon>Boletales</taxon>
        <taxon>Coniophorineae</taxon>
        <taxon>Hygrophoropsidaceae</taxon>
        <taxon>Hygrophoropsis</taxon>
    </lineage>
</organism>
<reference evidence="1" key="1">
    <citation type="journal article" date="2021" name="New Phytol.">
        <title>Evolutionary innovations through gain and loss of genes in the ectomycorrhizal Boletales.</title>
        <authorList>
            <person name="Wu G."/>
            <person name="Miyauchi S."/>
            <person name="Morin E."/>
            <person name="Kuo A."/>
            <person name="Drula E."/>
            <person name="Varga T."/>
            <person name="Kohler A."/>
            <person name="Feng B."/>
            <person name="Cao Y."/>
            <person name="Lipzen A."/>
            <person name="Daum C."/>
            <person name="Hundley H."/>
            <person name="Pangilinan J."/>
            <person name="Johnson J."/>
            <person name="Barry K."/>
            <person name="LaButti K."/>
            <person name="Ng V."/>
            <person name="Ahrendt S."/>
            <person name="Min B."/>
            <person name="Choi I.G."/>
            <person name="Park H."/>
            <person name="Plett J.M."/>
            <person name="Magnuson J."/>
            <person name="Spatafora J.W."/>
            <person name="Nagy L.G."/>
            <person name="Henrissat B."/>
            <person name="Grigoriev I.V."/>
            <person name="Yang Z.L."/>
            <person name="Xu J."/>
            <person name="Martin F.M."/>
        </authorList>
    </citation>
    <scope>NUCLEOTIDE SEQUENCE</scope>
    <source>
        <strain evidence="1">ATCC 28755</strain>
    </source>
</reference>
<gene>
    <name evidence="1" type="ORF">BJ138DRAFT_500150</name>
</gene>
<accession>A0ACB8A261</accession>
<evidence type="ECO:0000313" key="2">
    <source>
        <dbReference type="Proteomes" id="UP000790377"/>
    </source>
</evidence>
<proteinExistence type="predicted"/>
<dbReference type="EMBL" id="MU267906">
    <property type="protein sequence ID" value="KAH7907425.1"/>
    <property type="molecule type" value="Genomic_DNA"/>
</dbReference>
<dbReference type="Proteomes" id="UP000790377">
    <property type="component" value="Unassembled WGS sequence"/>
</dbReference>
<protein>
    <submittedName>
        <fullName evidence="1">Uncharacterized protein</fullName>
    </submittedName>
</protein>